<reference evidence="2" key="1">
    <citation type="submission" date="2021-03" db="EMBL/GenBank/DDBJ databases">
        <title>Fibrella sp. HMF5335 genome sequencing and assembly.</title>
        <authorList>
            <person name="Kang H."/>
            <person name="Kim H."/>
            <person name="Bae S."/>
            <person name="Joh K."/>
        </authorList>
    </citation>
    <scope>NUCLEOTIDE SEQUENCE</scope>
    <source>
        <strain evidence="2">HMF5335</strain>
    </source>
</reference>
<dbReference type="Proteomes" id="UP000664034">
    <property type="component" value="Unassembled WGS sequence"/>
</dbReference>
<sequence>MSYSPHVPTRTADRLVIGLIALLVALFYAAIYRYAINVPVVDDLLYIDSIRRITTPGTSLSEIARVLVEQHNDHRILLSRLIVLADYWLEGQVNYRTLALAGSLSVVGLLWQLYRIFREAALALWLVLPVALLLFQPSYQEDVWGVLCLLQHTVTLFLTVIVFRLLARPEPSAQMGALALGGLVLYSNSNGLFMWMAAVVLLLLLQRWRWAIAWVVAGVVFIGLYFGIDYTFVSKNSLATAAEHPGWIVKSILSAAGGAAYFDGRKWLLLPVLLVVMVLGTGVLLVIVVSWLRALLQTKKVISGPMVPFLGIAFVLLCSTGASALTRSDGGLMVPDRYQIFCISYLIVIYGLLILQLPKRWIPAVGLLGIGFTGWLWLNAWLYYGPLLSERYNRLVAEGMALKHYHYSVMSQTFGLDQDWQRRWEMAMSRGIYQVPDLPEIWGVEVALKAPPVVDSTTRFATRTERLGFLNSDALFFQQDTLPTPRFLFLRSVGNWYLLPAQSSPRPILKPWLPARGAKSMVVPVMLKPGIYQLGWIRQTPTGWHSTVSTQTIAISDRPQTTRATH</sequence>
<organism evidence="2 3">
    <name type="scientific">Fibrella rubiginis</name>
    <dbReference type="NCBI Taxonomy" id="2817060"/>
    <lineage>
        <taxon>Bacteria</taxon>
        <taxon>Pseudomonadati</taxon>
        <taxon>Bacteroidota</taxon>
        <taxon>Cytophagia</taxon>
        <taxon>Cytophagales</taxon>
        <taxon>Spirosomataceae</taxon>
        <taxon>Fibrella</taxon>
    </lineage>
</organism>
<gene>
    <name evidence="2" type="ORF">J2I47_09315</name>
</gene>
<dbReference type="AlphaFoldDB" id="A0A939K136"/>
<feature type="transmembrane region" description="Helical" evidence="1">
    <location>
        <begin position="178"/>
        <end position="205"/>
    </location>
</feature>
<feature type="transmembrane region" description="Helical" evidence="1">
    <location>
        <begin position="120"/>
        <end position="137"/>
    </location>
</feature>
<feature type="transmembrane region" description="Helical" evidence="1">
    <location>
        <begin position="12"/>
        <end position="35"/>
    </location>
</feature>
<protein>
    <submittedName>
        <fullName evidence="2">Uncharacterized protein</fullName>
    </submittedName>
</protein>
<keyword evidence="1" id="KW-0472">Membrane</keyword>
<name>A0A939K136_9BACT</name>
<feature type="transmembrane region" description="Helical" evidence="1">
    <location>
        <begin position="306"/>
        <end position="326"/>
    </location>
</feature>
<evidence type="ECO:0000313" key="2">
    <source>
        <dbReference type="EMBL" id="MBO0936742.1"/>
    </source>
</evidence>
<comment type="caution">
    <text evidence="2">The sequence shown here is derived from an EMBL/GenBank/DDBJ whole genome shotgun (WGS) entry which is preliminary data.</text>
</comment>
<dbReference type="EMBL" id="JAFMYV010000003">
    <property type="protein sequence ID" value="MBO0936742.1"/>
    <property type="molecule type" value="Genomic_DNA"/>
</dbReference>
<feature type="transmembrane region" description="Helical" evidence="1">
    <location>
        <begin position="338"/>
        <end position="357"/>
    </location>
</feature>
<evidence type="ECO:0000256" key="1">
    <source>
        <dbReference type="SAM" id="Phobius"/>
    </source>
</evidence>
<feature type="transmembrane region" description="Helical" evidence="1">
    <location>
        <begin position="364"/>
        <end position="384"/>
    </location>
</feature>
<keyword evidence="1" id="KW-1133">Transmembrane helix</keyword>
<keyword evidence="3" id="KW-1185">Reference proteome</keyword>
<feature type="transmembrane region" description="Helical" evidence="1">
    <location>
        <begin position="143"/>
        <end position="166"/>
    </location>
</feature>
<dbReference type="RefSeq" id="WP_207364283.1">
    <property type="nucleotide sequence ID" value="NZ_JAFMYV010000003.1"/>
</dbReference>
<keyword evidence="1" id="KW-0812">Transmembrane</keyword>
<feature type="transmembrane region" description="Helical" evidence="1">
    <location>
        <begin position="211"/>
        <end position="233"/>
    </location>
</feature>
<accession>A0A939K136</accession>
<feature type="transmembrane region" description="Helical" evidence="1">
    <location>
        <begin position="268"/>
        <end position="294"/>
    </location>
</feature>
<proteinExistence type="predicted"/>
<evidence type="ECO:0000313" key="3">
    <source>
        <dbReference type="Proteomes" id="UP000664034"/>
    </source>
</evidence>
<feature type="transmembrane region" description="Helical" evidence="1">
    <location>
        <begin position="93"/>
        <end position="113"/>
    </location>
</feature>